<comment type="caution">
    <text evidence="2">The sequence shown here is derived from an EMBL/GenBank/DDBJ whole genome shotgun (WGS) entry which is preliminary data.</text>
</comment>
<evidence type="ECO:0008006" key="4">
    <source>
        <dbReference type="Google" id="ProtNLM"/>
    </source>
</evidence>
<feature type="chain" id="PRO_5047131246" description="TonB protein C-terminal" evidence="1">
    <location>
        <begin position="24"/>
        <end position="136"/>
    </location>
</feature>
<name>A0ABR9TF98_9FLAO</name>
<evidence type="ECO:0000313" key="3">
    <source>
        <dbReference type="Proteomes" id="UP000640614"/>
    </source>
</evidence>
<accession>A0ABR9TF98</accession>
<dbReference type="EMBL" id="PRDM01000001">
    <property type="protein sequence ID" value="MBE8724023.1"/>
    <property type="molecule type" value="Genomic_DNA"/>
</dbReference>
<reference evidence="2 3" key="1">
    <citation type="submission" date="2018-07" db="EMBL/GenBank/DDBJ databases">
        <title>Genome assembly of strain KB82.</title>
        <authorList>
            <person name="Kukolya J."/>
            <person name="Horvath B."/>
            <person name="Nagy I."/>
            <person name="Toth A."/>
        </authorList>
    </citation>
    <scope>NUCLEOTIDE SEQUENCE [LARGE SCALE GENOMIC DNA]</scope>
    <source>
        <strain evidence="2 3">Kb82</strain>
    </source>
</reference>
<dbReference type="SUPFAM" id="SSF74653">
    <property type="entry name" value="TolA/TonB C-terminal domain"/>
    <property type="match status" value="1"/>
</dbReference>
<protein>
    <recommendedName>
        <fullName evidence="4">TonB protein C-terminal</fullName>
    </recommendedName>
</protein>
<feature type="signal peptide" evidence="1">
    <location>
        <begin position="1"/>
        <end position="23"/>
    </location>
</feature>
<dbReference type="Gene3D" id="3.30.1150.10">
    <property type="match status" value="1"/>
</dbReference>
<dbReference type="RefSeq" id="WP_193845048.1">
    <property type="nucleotide sequence ID" value="NZ_PRDM01000001.1"/>
</dbReference>
<proteinExistence type="predicted"/>
<evidence type="ECO:0000313" key="2">
    <source>
        <dbReference type="EMBL" id="MBE8724023.1"/>
    </source>
</evidence>
<evidence type="ECO:0000256" key="1">
    <source>
        <dbReference type="SAM" id="SignalP"/>
    </source>
</evidence>
<keyword evidence="1" id="KW-0732">Signal</keyword>
<organism evidence="2 3">
    <name type="scientific">Flavobacterium hungaricum</name>
    <dbReference type="NCBI Taxonomy" id="2082725"/>
    <lineage>
        <taxon>Bacteria</taxon>
        <taxon>Pseudomonadati</taxon>
        <taxon>Bacteroidota</taxon>
        <taxon>Flavobacteriia</taxon>
        <taxon>Flavobacteriales</taxon>
        <taxon>Flavobacteriaceae</taxon>
        <taxon>Flavobacterium</taxon>
    </lineage>
</organism>
<dbReference type="Proteomes" id="UP000640614">
    <property type="component" value="Unassembled WGS sequence"/>
</dbReference>
<gene>
    <name evidence="2" type="ORF">C4F50_03610</name>
</gene>
<sequence length="136" mass="15281">MKNLLTILSLTFLSLTYAQNKSAENSGDNRIYSSEKVEVRAEFKDGTEKMRDFIKANFAVPKQMVETYNTSAVTSTFVVEKDGSLSDIKITKDTGFNTEAEMIRVLKLMPAWLPAELNGKKVRVLFELTYRPNGGS</sequence>
<keyword evidence="3" id="KW-1185">Reference proteome</keyword>